<keyword evidence="1" id="KW-1133">Transmembrane helix</keyword>
<feature type="transmembrane region" description="Helical" evidence="1">
    <location>
        <begin position="282"/>
        <end position="301"/>
    </location>
</feature>
<dbReference type="PANTHER" id="PTHR33121">
    <property type="entry name" value="CYCLIC DI-GMP PHOSPHODIESTERASE PDEF"/>
    <property type="match status" value="1"/>
</dbReference>
<protein>
    <recommendedName>
        <fullName evidence="2">EAL domain-containing protein</fullName>
    </recommendedName>
</protein>
<dbReference type="InterPro" id="IPR043128">
    <property type="entry name" value="Rev_trsase/Diguanyl_cyclase"/>
</dbReference>
<feature type="transmembrane region" description="Helical" evidence="1">
    <location>
        <begin position="307"/>
        <end position="327"/>
    </location>
</feature>
<gene>
    <name evidence="3" type="ORF">DEP91_07085</name>
</gene>
<evidence type="ECO:0000259" key="2">
    <source>
        <dbReference type="PROSITE" id="PS50883"/>
    </source>
</evidence>
<evidence type="ECO:0000313" key="4">
    <source>
        <dbReference type="Proteomes" id="UP000262699"/>
    </source>
</evidence>
<dbReference type="Gene3D" id="3.20.20.450">
    <property type="entry name" value="EAL domain"/>
    <property type="match status" value="1"/>
</dbReference>
<dbReference type="Gene3D" id="3.30.70.270">
    <property type="match status" value="1"/>
</dbReference>
<dbReference type="PANTHER" id="PTHR33121:SF79">
    <property type="entry name" value="CYCLIC DI-GMP PHOSPHODIESTERASE PDED-RELATED"/>
    <property type="match status" value="1"/>
</dbReference>
<feature type="domain" description="EAL" evidence="2">
    <location>
        <begin position="494"/>
        <end position="747"/>
    </location>
</feature>
<dbReference type="CDD" id="cd01948">
    <property type="entry name" value="EAL"/>
    <property type="match status" value="1"/>
</dbReference>
<evidence type="ECO:0000313" key="3">
    <source>
        <dbReference type="EMBL" id="HCB75925.1"/>
    </source>
</evidence>
<dbReference type="SUPFAM" id="SSF141868">
    <property type="entry name" value="EAL domain-like"/>
    <property type="match status" value="1"/>
</dbReference>
<dbReference type="InterPro" id="IPR007890">
    <property type="entry name" value="CHASE2"/>
</dbReference>
<name>A0A3D0WB07_9SPHN</name>
<comment type="caution">
    <text evidence="3">The sequence shown here is derived from an EMBL/GenBank/DDBJ whole genome shotgun (WGS) entry which is preliminary data.</text>
</comment>
<dbReference type="InterPro" id="IPR035919">
    <property type="entry name" value="EAL_sf"/>
</dbReference>
<dbReference type="Pfam" id="PF05226">
    <property type="entry name" value="CHASE2"/>
    <property type="match status" value="1"/>
</dbReference>
<dbReference type="GO" id="GO:0071111">
    <property type="term" value="F:cyclic-guanylate-specific phosphodiesterase activity"/>
    <property type="evidence" value="ECO:0007669"/>
    <property type="project" value="InterPro"/>
</dbReference>
<dbReference type="Pfam" id="PF00563">
    <property type="entry name" value="EAL"/>
    <property type="match status" value="1"/>
</dbReference>
<sequence length="751" mass="79801">MAAGLIAAIVGLSGGGVGIDRLLRTADFALRTHVASGNLVIVEIDARSIASIDRWPWPRSNYATVVDRIRGADAAAIAFDVDFSAYSTPDDDRRFADSLRRAGGMVTLPTFGQVADSGQEEWAEALPIPILRAHANLAAVNIRPNADGQVRRAPLGVVTGGVPRPSIAAMVAGRAGTADRDFEIDFAIDPTTIPRLSFVDIRDGRFDRRAIAGKTVVIGATAVELGDRYAVPVHGVIPGVVIQAIAAETLWNGIPVDAGWVFPFGLAILLSFPILQARTRAGLIGAGIGAPVALLAAALIGDLMARWLFTLAPALIMLAVISIIAAAKRASIALQRARTIDRATGMPNRAALRFAIERDGSSQVVAAHIVDFDKLLAGVGEVAMASLVVRLGDRIRLANGDREVFRIEDRLLAWRLGGNDLPEYQLDPLQALMLSPIEITGRRVDVKLAFGVAACVSSAELGIAQATLAASRALSQGEGWHRHSAEENAVVDRELSLLTELDEAIDRGEIEVHYQPKLDLKTGMIGSVEALVRWNHATLGRLPPDQFIPLAECNDRIAKLTLHVMAVTIADLQKWHAVGHSLTGAVNISAKLLGSAGFVADLRDQILVSGIAPSALVLEVTESATLSDPIEAVRALVALRSIGLSISMDDYGTGQSTLTYLKQLPLNELKIDRSFVQFAHVNRGDGALVRSTIGLAHELGLKVVAEGVEDQPCLDFLKAAGCDMAQGYHISRPVPAAALTAILEPIKLQVA</sequence>
<dbReference type="Proteomes" id="UP000262699">
    <property type="component" value="Unassembled WGS sequence"/>
</dbReference>
<evidence type="ECO:0000256" key="1">
    <source>
        <dbReference type="SAM" id="Phobius"/>
    </source>
</evidence>
<dbReference type="AlphaFoldDB" id="A0A3D0WB07"/>
<organism evidence="3 4">
    <name type="scientific">Sphingomonas bacterium</name>
    <dbReference type="NCBI Taxonomy" id="1895847"/>
    <lineage>
        <taxon>Bacteria</taxon>
        <taxon>Pseudomonadati</taxon>
        <taxon>Pseudomonadota</taxon>
        <taxon>Alphaproteobacteria</taxon>
        <taxon>Sphingomonadales</taxon>
        <taxon>Sphingomonadaceae</taxon>
        <taxon>Sphingomonas</taxon>
    </lineage>
</organism>
<dbReference type="InterPro" id="IPR050706">
    <property type="entry name" value="Cyclic-di-GMP_PDE-like"/>
</dbReference>
<accession>A0A3D0WB07</accession>
<keyword evidence="1" id="KW-0472">Membrane</keyword>
<dbReference type="InterPro" id="IPR001633">
    <property type="entry name" value="EAL_dom"/>
</dbReference>
<feature type="transmembrane region" description="Helical" evidence="1">
    <location>
        <begin position="258"/>
        <end position="275"/>
    </location>
</feature>
<dbReference type="PROSITE" id="PS50883">
    <property type="entry name" value="EAL"/>
    <property type="match status" value="1"/>
</dbReference>
<dbReference type="EMBL" id="DOYJ01000202">
    <property type="protein sequence ID" value="HCB75925.1"/>
    <property type="molecule type" value="Genomic_DNA"/>
</dbReference>
<proteinExistence type="predicted"/>
<dbReference type="SMART" id="SM01080">
    <property type="entry name" value="CHASE2"/>
    <property type="match status" value="1"/>
</dbReference>
<reference evidence="3 4" key="1">
    <citation type="journal article" date="2018" name="Nat. Biotechnol.">
        <title>A standardized bacterial taxonomy based on genome phylogeny substantially revises the tree of life.</title>
        <authorList>
            <person name="Parks D.H."/>
            <person name="Chuvochina M."/>
            <person name="Waite D.W."/>
            <person name="Rinke C."/>
            <person name="Skarshewski A."/>
            <person name="Chaumeil P.A."/>
            <person name="Hugenholtz P."/>
        </authorList>
    </citation>
    <scope>NUCLEOTIDE SEQUENCE [LARGE SCALE GENOMIC DNA]</scope>
    <source>
        <strain evidence="3">UBA9015</strain>
    </source>
</reference>
<keyword evidence="1" id="KW-0812">Transmembrane</keyword>
<dbReference type="SMART" id="SM00052">
    <property type="entry name" value="EAL"/>
    <property type="match status" value="1"/>
</dbReference>